<organism evidence="1 2">
    <name type="scientific">Nostoc minutum NIES-26</name>
    <dbReference type="NCBI Taxonomy" id="1844469"/>
    <lineage>
        <taxon>Bacteria</taxon>
        <taxon>Bacillati</taxon>
        <taxon>Cyanobacteriota</taxon>
        <taxon>Cyanophyceae</taxon>
        <taxon>Nostocales</taxon>
        <taxon>Nostocaceae</taxon>
        <taxon>Nostoc</taxon>
    </lineage>
</organism>
<sequence length="97" mass="11433">MVFDYQNERTDLGRSSYKYIKYTSFNEYIKENPNCCSINPGGPYEIRQSSFLNRIFGYDAPDVIVINFKVRHLDENGNKRAFKTRFENTLQNCGHPH</sequence>
<dbReference type="EMBL" id="LXQD01000311">
    <property type="protein sequence ID" value="RCJ26021.1"/>
    <property type="molecule type" value="Genomic_DNA"/>
</dbReference>
<evidence type="ECO:0000313" key="2">
    <source>
        <dbReference type="Proteomes" id="UP000252107"/>
    </source>
</evidence>
<proteinExistence type="predicted"/>
<comment type="caution">
    <text evidence="1">The sequence shown here is derived from an EMBL/GenBank/DDBJ whole genome shotgun (WGS) entry which is preliminary data.</text>
</comment>
<protein>
    <submittedName>
        <fullName evidence="1">Uncharacterized protein</fullName>
    </submittedName>
</protein>
<reference evidence="1" key="1">
    <citation type="submission" date="2016-04" db="EMBL/GenBank/DDBJ databases">
        <authorList>
            <person name="Tabuchi Yagui T.R."/>
        </authorList>
    </citation>
    <scope>NUCLEOTIDE SEQUENCE [LARGE SCALE GENOMIC DNA]</scope>
    <source>
        <strain evidence="1">NIES-26</strain>
    </source>
</reference>
<evidence type="ECO:0000313" key="1">
    <source>
        <dbReference type="EMBL" id="RCJ26021.1"/>
    </source>
</evidence>
<dbReference type="Proteomes" id="UP000252107">
    <property type="component" value="Unassembled WGS sequence"/>
</dbReference>
<name>A0A367QQR7_9NOSO</name>
<gene>
    <name evidence="1" type="ORF">A6770_27025</name>
</gene>
<keyword evidence="2" id="KW-1185">Reference proteome</keyword>
<dbReference type="AlphaFoldDB" id="A0A367QQR7"/>
<accession>A0A367QQR7</accession>